<dbReference type="RefSeq" id="XP_025834907.1">
    <property type="nucleotide sequence ID" value="XM_025979122.1"/>
</dbReference>
<organism evidence="1 2">
    <name type="scientific">Agrilus planipennis</name>
    <name type="common">Emerald ash borer</name>
    <name type="synonym">Agrilus marcopoli</name>
    <dbReference type="NCBI Taxonomy" id="224129"/>
    <lineage>
        <taxon>Eukaryota</taxon>
        <taxon>Metazoa</taxon>
        <taxon>Ecdysozoa</taxon>
        <taxon>Arthropoda</taxon>
        <taxon>Hexapoda</taxon>
        <taxon>Insecta</taxon>
        <taxon>Pterygota</taxon>
        <taxon>Neoptera</taxon>
        <taxon>Endopterygota</taxon>
        <taxon>Coleoptera</taxon>
        <taxon>Polyphaga</taxon>
        <taxon>Elateriformia</taxon>
        <taxon>Buprestoidea</taxon>
        <taxon>Buprestidae</taxon>
        <taxon>Agrilinae</taxon>
        <taxon>Agrilus</taxon>
    </lineage>
</organism>
<evidence type="ECO:0000313" key="5">
    <source>
        <dbReference type="RefSeq" id="XP_025834909.1"/>
    </source>
</evidence>
<dbReference type="RefSeq" id="XP_025834906.1">
    <property type="nucleotide sequence ID" value="XM_025979121.1"/>
</dbReference>
<dbReference type="Proteomes" id="UP000192223">
    <property type="component" value="Unplaced"/>
</dbReference>
<reference evidence="2 3" key="1">
    <citation type="submission" date="2025-04" db="UniProtKB">
        <authorList>
            <consortium name="RefSeq"/>
        </authorList>
    </citation>
    <scope>IDENTIFICATION</scope>
    <source>
        <tissue evidence="2 3">Entire body</tissue>
    </source>
</reference>
<dbReference type="RefSeq" id="XP_025834908.1">
    <property type="nucleotide sequence ID" value="XM_025979123.1"/>
</dbReference>
<accession>A0A7F5RFZ3</accession>
<evidence type="ECO:0000313" key="1">
    <source>
        <dbReference type="Proteomes" id="UP000192223"/>
    </source>
</evidence>
<name>A0A7F5RFZ3_AGRPL</name>
<sequence length="804" mass="92350">MSPSSDVSNKGWICKLCCSKFRRSSKVKQMNKGKAKNDPNILFQSTISSKSVNDLNPFSVSDNRVNSDYSKKAQKAKTFSLFCPKYYNCVDVRNTYGGSALEGGTSIDKKLCGSLGWFLFPNKSQIQNEVQSKRTSPITNNTCDTVISKNTSEIHQNWETHKNPFGIECREGSLISKGPNDLPVSVREQFNDDRVMKCGFPCKFSPETTKISFPQHTIPAKDACLSNFSTNCGLNSLPAAREIVGDPKRQINGFHPFNRSPTLKQGLNNTNMRGTTKLYDYQELDMNNCMNGDANINGDKQIKNEYGENGTNPDTKVGDIVFKERVPEDLKNKDIFNYPADDTCEFSQVFENDGSAFGRFALFSRLCDKYKTINRRFTLKRTMKKKRKRRKDKSKLKWLARYIDEQLKKKGIIESSISEDLEKSIKIFFIRRFDSEKSSDEIIENNIYNRTSPQKRYVKCSSCGRDTSQSRCWNFTLKTSSFSNTISESKNITSKSDTSEKNINKRTIIEQNNNKRFVDVAVNYELLVSPKADKAVTALISNKTLKIDQYVDTHDIDQYYTNQKYNSRNCNNNIRSKRMCYKKIDFKDVVECFDENKRIVKLKKEQNRLIKNKTHCCLKKTSVTDLTQHRTKRSLLLSKSIPSFFKCTTKDKHNMKPGKNYDCQVLFRNKCHSSDASSHSPSSDDEHNVLFINKLSRSSFYIFITKAVNEDSNIRRSSSEISIRKKCVLNKRILVKSNSYCSRHIYRKENCGTYENYLVAFNYEEDKCSLLKKENNKCKTRDSFNEKHASGSSCLEGCEGGYRT</sequence>
<dbReference type="RefSeq" id="XP_025834909.1">
    <property type="nucleotide sequence ID" value="XM_025979124.1"/>
</dbReference>
<dbReference type="GeneID" id="112905865"/>
<protein>
    <submittedName>
        <fullName evidence="2 3">Uncharacterized protein LOC112905865 isoform X1</fullName>
    </submittedName>
</protein>
<evidence type="ECO:0000313" key="3">
    <source>
        <dbReference type="RefSeq" id="XP_025834907.1"/>
    </source>
</evidence>
<proteinExistence type="predicted"/>
<evidence type="ECO:0000313" key="6">
    <source>
        <dbReference type="RefSeq" id="XP_025834910.1"/>
    </source>
</evidence>
<evidence type="ECO:0000313" key="2">
    <source>
        <dbReference type="RefSeq" id="XP_025834906.1"/>
    </source>
</evidence>
<keyword evidence="1" id="KW-1185">Reference proteome</keyword>
<dbReference type="KEGG" id="apln:112905865"/>
<dbReference type="AlphaFoldDB" id="A0A7F5RFZ3"/>
<gene>
    <name evidence="2 3 4 5 6" type="primary">LOC112905865</name>
</gene>
<evidence type="ECO:0000313" key="4">
    <source>
        <dbReference type="RefSeq" id="XP_025834908.1"/>
    </source>
</evidence>
<dbReference type="RefSeq" id="XP_025834910.1">
    <property type="nucleotide sequence ID" value="XM_025979125.1"/>
</dbReference>